<accession>A0A383XQZ2</accession>
<name>A0A383XQZ2_9GAMM</name>
<dbReference type="PANTHER" id="PTHR42678">
    <property type="entry name" value="AMIDASE"/>
    <property type="match status" value="1"/>
</dbReference>
<dbReference type="SUPFAM" id="SSF75304">
    <property type="entry name" value="Amidase signature (AS) enzymes"/>
    <property type="match status" value="1"/>
</dbReference>
<dbReference type="PANTHER" id="PTHR42678:SF34">
    <property type="entry name" value="OS04G0183300 PROTEIN"/>
    <property type="match status" value="1"/>
</dbReference>
<dbReference type="Proteomes" id="UP000251800">
    <property type="component" value="Unassembled WGS sequence"/>
</dbReference>
<keyword evidence="4" id="KW-1185">Reference proteome</keyword>
<organism evidence="3 4">
    <name type="scientific">Abyssibacter profundi</name>
    <dbReference type="NCBI Taxonomy" id="2182787"/>
    <lineage>
        <taxon>Bacteria</taxon>
        <taxon>Pseudomonadati</taxon>
        <taxon>Pseudomonadota</taxon>
        <taxon>Gammaproteobacteria</taxon>
        <taxon>Chromatiales</taxon>
        <taxon>Oceanococcaceae</taxon>
        <taxon>Abyssibacter</taxon>
    </lineage>
</organism>
<dbReference type="InterPro" id="IPR023631">
    <property type="entry name" value="Amidase_dom"/>
</dbReference>
<feature type="domain" description="Amidase" evidence="2">
    <location>
        <begin position="68"/>
        <end position="506"/>
    </location>
</feature>
<dbReference type="AlphaFoldDB" id="A0A383XQZ2"/>
<reference evidence="3 4" key="1">
    <citation type="submission" date="2018-05" db="EMBL/GenBank/DDBJ databases">
        <title>Abyssibacter profundi OUC007T gen. nov., sp. nov, a marine bacterium isolated from seawater of the Mariana Trench.</title>
        <authorList>
            <person name="Zhou S."/>
        </authorList>
    </citation>
    <scope>NUCLEOTIDE SEQUENCE [LARGE SCALE GENOMIC DNA]</scope>
    <source>
        <strain evidence="3 4">OUC007</strain>
    </source>
</reference>
<comment type="caution">
    <text evidence="3">The sequence shown here is derived from an EMBL/GenBank/DDBJ whole genome shotgun (WGS) entry which is preliminary data.</text>
</comment>
<evidence type="ECO:0000259" key="2">
    <source>
        <dbReference type="Pfam" id="PF01425"/>
    </source>
</evidence>
<evidence type="ECO:0000313" key="4">
    <source>
        <dbReference type="Proteomes" id="UP000251800"/>
    </source>
</evidence>
<feature type="signal peptide" evidence="1">
    <location>
        <begin position="1"/>
        <end position="18"/>
    </location>
</feature>
<dbReference type="RefSeq" id="WP_109721197.1">
    <property type="nucleotide sequence ID" value="NZ_QEQK01000014.1"/>
</dbReference>
<dbReference type="PROSITE" id="PS51257">
    <property type="entry name" value="PROKAR_LIPOPROTEIN"/>
    <property type="match status" value="1"/>
</dbReference>
<evidence type="ECO:0000256" key="1">
    <source>
        <dbReference type="SAM" id="SignalP"/>
    </source>
</evidence>
<proteinExistence type="predicted"/>
<dbReference type="Pfam" id="PF01425">
    <property type="entry name" value="Amidase"/>
    <property type="match status" value="1"/>
</dbReference>
<dbReference type="EMBL" id="QEQK01000014">
    <property type="protein sequence ID" value="PWN55046.1"/>
    <property type="molecule type" value="Genomic_DNA"/>
</dbReference>
<dbReference type="InterPro" id="IPR036928">
    <property type="entry name" value="AS_sf"/>
</dbReference>
<keyword evidence="1" id="KW-0732">Signal</keyword>
<sequence>MPSRPICLCLPLCSLLLAACGPSSPTGESGTVSEPVPFELLEARIEDIQAAWRGEQVDADGEPLRCVELAERYLQRIETLDNHVDTGLPINSMVSLNPQWQAQAEALDHAYAATGPVGPLHCVPVILKDLYDTDDFPTTASSLALAGSQPPDDAFTVARLRAAGALILGKAGMSEYAYWTQSFNSVSQRIGLPYDTSLDAGGSSGGTAAAIAANFGAIGTGSDTCASIRLPPANNSLVGVRSTVGLVSQDGLVPLSHTMDVGGPITRSVRDAALMLDAMAGADPADPRTQVPDRYQPASYVDALDAQGLAGRRIGVLRSYGGTDAFGDDADINAVMDQALADLAALGAEIVDPVELPDFVDISKTLIVQEFADHLDEYLASFDAPRANTEEVFASGLVHPFIEALVGASLLLRDTSSTRYQDLLAQREAVREYVEGQLDSLGLDALVYPPVQNAAQPTGQAQTDNCAFGSTTAMPSIVVPAGFTGDTPARPVGIEFFGRRWDESTLFTLAYAYEQATLHRRRPALPGDPPP</sequence>
<protein>
    <submittedName>
        <fullName evidence="3">Amidase</fullName>
    </submittedName>
</protein>
<dbReference type="OrthoDB" id="9811471at2"/>
<feature type="chain" id="PRO_5016763885" evidence="1">
    <location>
        <begin position="19"/>
        <end position="531"/>
    </location>
</feature>
<dbReference type="Gene3D" id="3.90.1300.10">
    <property type="entry name" value="Amidase signature (AS) domain"/>
    <property type="match status" value="1"/>
</dbReference>
<evidence type="ECO:0000313" key="3">
    <source>
        <dbReference type="EMBL" id="PWN55046.1"/>
    </source>
</evidence>
<gene>
    <name evidence="3" type="ORF">DEH80_14315</name>
</gene>